<dbReference type="PaxDb" id="4113-PGSC0003DMT400091577"/>
<proteinExistence type="predicted"/>
<evidence type="ECO:0000313" key="3">
    <source>
        <dbReference type="EnsemblPlants" id="PGSC0003DMT400091577"/>
    </source>
</evidence>
<name>M1DMY2_SOLTU</name>
<evidence type="ECO:0000259" key="2">
    <source>
        <dbReference type="Pfam" id="PF20167"/>
    </source>
</evidence>
<dbReference type="HOGENOM" id="CLU_029307_12_0_1"/>
<dbReference type="EnsemblPlants" id="PGSC0003DMT400091577">
    <property type="protein sequence ID" value="PGSC0003DMT400091577"/>
    <property type="gene ID" value="PGSC0003DMG400041148"/>
</dbReference>
<reference evidence="4" key="1">
    <citation type="journal article" date="2011" name="Nature">
        <title>Genome sequence and analysis of the tuber crop potato.</title>
        <authorList>
            <consortium name="The Potato Genome Sequencing Consortium"/>
        </authorList>
    </citation>
    <scope>NUCLEOTIDE SEQUENCE [LARGE SCALE GENOMIC DNA]</scope>
    <source>
        <strain evidence="4">cv. DM1-3 516 R44</strain>
    </source>
</reference>
<dbReference type="AlphaFoldDB" id="M1DMY2"/>
<keyword evidence="4" id="KW-1185">Reference proteome</keyword>
<dbReference type="InterPro" id="IPR046796">
    <property type="entry name" value="Transposase_32_dom"/>
</dbReference>
<feature type="domain" description="Putative plant transposon protein" evidence="2">
    <location>
        <begin position="7"/>
        <end position="106"/>
    </location>
</feature>
<evidence type="ECO:0000313" key="4">
    <source>
        <dbReference type="Proteomes" id="UP000011115"/>
    </source>
</evidence>
<accession>M1DMY2</accession>
<dbReference type="InParanoid" id="M1DMY2"/>
<evidence type="ECO:0000256" key="1">
    <source>
        <dbReference type="SAM" id="MobiDB-lite"/>
    </source>
</evidence>
<protein>
    <recommendedName>
        <fullName evidence="2">Putative plant transposon protein domain-containing protein</fullName>
    </recommendedName>
</protein>
<organism evidence="3 4">
    <name type="scientific">Solanum tuberosum</name>
    <name type="common">Potato</name>
    <dbReference type="NCBI Taxonomy" id="4113"/>
    <lineage>
        <taxon>Eukaryota</taxon>
        <taxon>Viridiplantae</taxon>
        <taxon>Streptophyta</taxon>
        <taxon>Embryophyta</taxon>
        <taxon>Tracheophyta</taxon>
        <taxon>Spermatophyta</taxon>
        <taxon>Magnoliopsida</taxon>
        <taxon>eudicotyledons</taxon>
        <taxon>Gunneridae</taxon>
        <taxon>Pentapetalae</taxon>
        <taxon>asterids</taxon>
        <taxon>lamiids</taxon>
        <taxon>Solanales</taxon>
        <taxon>Solanaceae</taxon>
        <taxon>Solanoideae</taxon>
        <taxon>Solaneae</taxon>
        <taxon>Solanum</taxon>
    </lineage>
</organism>
<dbReference type="Proteomes" id="UP000011115">
    <property type="component" value="Unassembled WGS sequence"/>
</dbReference>
<dbReference type="PANTHER" id="PTHR33180">
    <property type="entry name" value="PHOTOSYSTEM II CP43 REACTION CENTER PROTEIN"/>
    <property type="match status" value="1"/>
</dbReference>
<dbReference type="PANTHER" id="PTHR33180:SF31">
    <property type="entry name" value="POLYPROTEIN PROTEIN"/>
    <property type="match status" value="1"/>
</dbReference>
<feature type="region of interest" description="Disordered" evidence="1">
    <location>
        <begin position="141"/>
        <end position="185"/>
    </location>
</feature>
<sequence length="210" mass="23273">MKKWLALLISDDTPKWLEVGAPIEKKDLNVAARFWFGFISSTIMPSQNESILRLAKAAYLGCIIDDTRLNLGMIMEQEMVIRAKQRKNSLPFLLLITEQCRWARVPREAMKDVEVIPTSSTDIRRIEADYLKDHTEKKNASLVDTSPVVEPQTLPAESPLPTPALGPSGTSITAPCDTPSSSTSTLSPRAVVVVVSRPRLPMLHYSGWGS</sequence>
<dbReference type="Pfam" id="PF20167">
    <property type="entry name" value="Transposase_32"/>
    <property type="match status" value="1"/>
</dbReference>
<reference evidence="3" key="2">
    <citation type="submission" date="2015-06" db="UniProtKB">
        <authorList>
            <consortium name="EnsemblPlants"/>
        </authorList>
    </citation>
    <scope>IDENTIFICATION</scope>
    <source>
        <strain evidence="3">DM1-3 516 R44</strain>
    </source>
</reference>
<dbReference type="Gramene" id="PGSC0003DMT400091577">
    <property type="protein sequence ID" value="PGSC0003DMT400091577"/>
    <property type="gene ID" value="PGSC0003DMG400041148"/>
</dbReference>